<accession>A0A4Y7NJH2</accession>
<dbReference type="PANTHER" id="PTHR12952">
    <property type="entry name" value="SYS1"/>
    <property type="match status" value="1"/>
</dbReference>
<dbReference type="PIRSF" id="PIRSF031402">
    <property type="entry name" value="SYS1_homologue"/>
    <property type="match status" value="1"/>
</dbReference>
<evidence type="ECO:0000256" key="6">
    <source>
        <dbReference type="ARBA" id="ARBA00022927"/>
    </source>
</evidence>
<comment type="function">
    <text evidence="10">Involved in protein trafficking.</text>
</comment>
<dbReference type="GO" id="GO:0000139">
    <property type="term" value="C:Golgi membrane"/>
    <property type="evidence" value="ECO:0007669"/>
    <property type="project" value="UniProtKB-SubCell"/>
</dbReference>
<evidence type="ECO:0000256" key="1">
    <source>
        <dbReference type="ARBA" id="ARBA00004653"/>
    </source>
</evidence>
<dbReference type="GO" id="GO:0005829">
    <property type="term" value="C:cytosol"/>
    <property type="evidence" value="ECO:0007669"/>
    <property type="project" value="GOC"/>
</dbReference>
<evidence type="ECO:0000256" key="5">
    <source>
        <dbReference type="ARBA" id="ARBA00022692"/>
    </source>
</evidence>
<evidence type="ECO:0000256" key="2">
    <source>
        <dbReference type="ARBA" id="ARBA00008160"/>
    </source>
</evidence>
<dbReference type="GO" id="GO:0005802">
    <property type="term" value="C:trans-Golgi network"/>
    <property type="evidence" value="ECO:0007669"/>
    <property type="project" value="TreeGrafter"/>
</dbReference>
<evidence type="ECO:0000256" key="8">
    <source>
        <dbReference type="ARBA" id="ARBA00023034"/>
    </source>
</evidence>
<evidence type="ECO:0000256" key="4">
    <source>
        <dbReference type="ARBA" id="ARBA00022448"/>
    </source>
</evidence>
<dbReference type="EMBL" id="LR023693">
    <property type="protein sequence ID" value="SVE93312.1"/>
    <property type="molecule type" value="mRNA"/>
</dbReference>
<reference evidence="11" key="1">
    <citation type="submission" date="2018-08" db="EMBL/GenBank/DDBJ databases">
        <authorList>
            <person name="Cornetti L."/>
        </authorList>
    </citation>
    <scope>NUCLEOTIDE SEQUENCE</scope>
    <source>
        <strain evidence="11">DE-FRO-2-1</strain>
    </source>
</reference>
<dbReference type="PANTHER" id="PTHR12952:SF0">
    <property type="entry name" value="PROTEIN SYS1 HOMOLOG"/>
    <property type="match status" value="1"/>
</dbReference>
<evidence type="ECO:0000313" key="11">
    <source>
        <dbReference type="EMBL" id="SVE93312.1"/>
    </source>
</evidence>
<comment type="subcellular location">
    <subcellularLocation>
        <location evidence="1 10">Golgi apparatus membrane</location>
        <topology evidence="1 10">Multi-pass membrane protein</topology>
    </subcellularLocation>
</comment>
<gene>
    <name evidence="11" type="primary">EOG090X0FH3</name>
</gene>
<sequence length="156" mass="17439">MNGSFRISVWDPSLIISQIVAVQCIMYVTLGLWIILLLHVIAGHPISIDYIFKYQVNVKDVSGRLVIACFLLNSLICATALWAIVQRTKLCLDFSVTAHFLHFVASLLYNAAWPSSASWWVLNLSCVTITCVLGEFLCMRTEMKSIPLGMSARVDL</sequence>
<evidence type="ECO:0000256" key="9">
    <source>
        <dbReference type="ARBA" id="ARBA00023136"/>
    </source>
</evidence>
<protein>
    <recommendedName>
        <fullName evidence="3 10">Protein SYS1 homolog</fullName>
    </recommendedName>
</protein>
<dbReference type="InterPro" id="IPR019185">
    <property type="entry name" value="Integral_membrane_SYS1-rel"/>
</dbReference>
<feature type="transmembrane region" description="Helical" evidence="10">
    <location>
        <begin position="61"/>
        <end position="83"/>
    </location>
</feature>
<evidence type="ECO:0000256" key="3">
    <source>
        <dbReference type="ARBA" id="ARBA00014516"/>
    </source>
</evidence>
<dbReference type="GO" id="GO:0034067">
    <property type="term" value="P:protein localization to Golgi apparatus"/>
    <property type="evidence" value="ECO:0007669"/>
    <property type="project" value="TreeGrafter"/>
</dbReference>
<feature type="transmembrane region" description="Helical" evidence="10">
    <location>
        <begin position="117"/>
        <end position="138"/>
    </location>
</feature>
<dbReference type="AlphaFoldDB" id="A0A4Y7NJH2"/>
<keyword evidence="6 10" id="KW-0653">Protein transport</keyword>
<dbReference type="GO" id="GO:0043001">
    <property type="term" value="P:Golgi to plasma membrane protein transport"/>
    <property type="evidence" value="ECO:0007669"/>
    <property type="project" value="TreeGrafter"/>
</dbReference>
<keyword evidence="8 10" id="KW-0333">Golgi apparatus</keyword>
<evidence type="ECO:0000256" key="7">
    <source>
        <dbReference type="ARBA" id="ARBA00022989"/>
    </source>
</evidence>
<keyword evidence="4 10" id="KW-0813">Transport</keyword>
<comment type="similarity">
    <text evidence="2 10">Belongs to the SYS1 family.</text>
</comment>
<dbReference type="GO" id="GO:0006895">
    <property type="term" value="P:Golgi to endosome transport"/>
    <property type="evidence" value="ECO:0007669"/>
    <property type="project" value="TreeGrafter"/>
</dbReference>
<keyword evidence="5 10" id="KW-0812">Transmembrane</keyword>
<keyword evidence="7 10" id="KW-1133">Transmembrane helix</keyword>
<organism evidence="11">
    <name type="scientific">Moina brachiata</name>
    <dbReference type="NCBI Taxonomy" id="675436"/>
    <lineage>
        <taxon>Eukaryota</taxon>
        <taxon>Metazoa</taxon>
        <taxon>Ecdysozoa</taxon>
        <taxon>Arthropoda</taxon>
        <taxon>Crustacea</taxon>
        <taxon>Branchiopoda</taxon>
        <taxon>Diplostraca</taxon>
        <taxon>Cladocera</taxon>
        <taxon>Anomopoda</taxon>
        <taxon>Moinidae</taxon>
        <taxon>Moina</taxon>
    </lineage>
</organism>
<proteinExistence type="evidence at transcript level"/>
<feature type="transmembrane region" description="Helical" evidence="10">
    <location>
        <begin position="20"/>
        <end position="41"/>
    </location>
</feature>
<dbReference type="InterPro" id="IPR016973">
    <property type="entry name" value="Integral_membrane_SYS1"/>
</dbReference>
<dbReference type="Pfam" id="PF09801">
    <property type="entry name" value="SYS1"/>
    <property type="match status" value="1"/>
</dbReference>
<name>A0A4Y7NJH2_9CRUS</name>
<evidence type="ECO:0000256" key="10">
    <source>
        <dbReference type="PIRNR" id="PIRNR031402"/>
    </source>
</evidence>
<keyword evidence="9 10" id="KW-0472">Membrane</keyword>